<keyword evidence="8" id="KW-0689">Ribosomal protein</keyword>
<feature type="compositionally biased region" description="Basic residues" evidence="12">
    <location>
        <begin position="87"/>
        <end position="97"/>
    </location>
</feature>
<dbReference type="InterPro" id="IPR029071">
    <property type="entry name" value="Ubiquitin-like_domsf"/>
</dbReference>
<reference evidence="15" key="1">
    <citation type="submission" date="2025-08" db="UniProtKB">
        <authorList>
            <consortium name="RefSeq"/>
        </authorList>
    </citation>
    <scope>IDENTIFICATION</scope>
    <source>
        <tissue evidence="15">Brain</tissue>
    </source>
</reference>
<dbReference type="SMART" id="SM01377">
    <property type="entry name" value="Ribosomal_L40e"/>
    <property type="match status" value="1"/>
</dbReference>
<dbReference type="GO" id="GO:1990904">
    <property type="term" value="C:ribonucleoprotein complex"/>
    <property type="evidence" value="ECO:0007669"/>
    <property type="project" value="UniProtKB-KW"/>
</dbReference>
<evidence type="ECO:0000256" key="9">
    <source>
        <dbReference type="ARBA" id="ARBA00023242"/>
    </source>
</evidence>
<gene>
    <name evidence="15" type="primary">LOC101682884</name>
</gene>
<keyword evidence="14" id="KW-1185">Reference proteome</keyword>
<dbReference type="Pfam" id="PF01020">
    <property type="entry name" value="Ribosomal_L40e"/>
    <property type="match status" value="1"/>
</dbReference>
<dbReference type="GeneID" id="101682884"/>
<evidence type="ECO:0000256" key="7">
    <source>
        <dbReference type="ARBA" id="ARBA00022843"/>
    </source>
</evidence>
<dbReference type="GO" id="GO:0005634">
    <property type="term" value="C:nucleus"/>
    <property type="evidence" value="ECO:0007669"/>
    <property type="project" value="UniProtKB-SubCell"/>
</dbReference>
<keyword evidence="9" id="KW-0539">Nucleus</keyword>
<keyword evidence="6" id="KW-0677">Repeat</keyword>
<evidence type="ECO:0000256" key="1">
    <source>
        <dbReference type="ARBA" id="ARBA00004123"/>
    </source>
</evidence>
<feature type="region of interest" description="Disordered" evidence="12">
    <location>
        <begin position="87"/>
        <end position="113"/>
    </location>
</feature>
<evidence type="ECO:0000313" key="15">
    <source>
        <dbReference type="RefSeq" id="XP_044934415.1"/>
    </source>
</evidence>
<keyword evidence="4" id="KW-0963">Cytoplasm</keyword>
<feature type="domain" description="Large ribosomal subunit protein eL40" evidence="13">
    <location>
        <begin position="48"/>
        <end position="98"/>
    </location>
</feature>
<evidence type="ECO:0000256" key="4">
    <source>
        <dbReference type="ARBA" id="ARBA00022490"/>
    </source>
</evidence>
<dbReference type="FunFam" id="3.10.20.90:FF:000469">
    <property type="entry name" value="Polyubiquitin-C"/>
    <property type="match status" value="1"/>
</dbReference>
<dbReference type="GO" id="GO:0003735">
    <property type="term" value="F:structural constituent of ribosome"/>
    <property type="evidence" value="ECO:0007669"/>
    <property type="project" value="InterPro"/>
</dbReference>
<dbReference type="InterPro" id="IPR050158">
    <property type="entry name" value="Ubiquitin_ubiquitin-like"/>
</dbReference>
<evidence type="ECO:0000256" key="12">
    <source>
        <dbReference type="SAM" id="MobiDB-lite"/>
    </source>
</evidence>
<dbReference type="AlphaFoldDB" id="A0A8U0S0S6"/>
<keyword evidence="5" id="KW-1017">Isopeptide bond</keyword>
<keyword evidence="7" id="KW-0832">Ubl conjugation</keyword>
<dbReference type="GO" id="GO:0005737">
    <property type="term" value="C:cytoplasm"/>
    <property type="evidence" value="ECO:0007669"/>
    <property type="project" value="UniProtKB-SubCell"/>
</dbReference>
<evidence type="ECO:0000256" key="6">
    <source>
        <dbReference type="ARBA" id="ARBA00022737"/>
    </source>
</evidence>
<evidence type="ECO:0000256" key="8">
    <source>
        <dbReference type="ARBA" id="ARBA00022980"/>
    </source>
</evidence>
<dbReference type="GO" id="GO:0005840">
    <property type="term" value="C:ribosome"/>
    <property type="evidence" value="ECO:0007669"/>
    <property type="project" value="UniProtKB-KW"/>
</dbReference>
<dbReference type="InterPro" id="IPR011332">
    <property type="entry name" value="Ribosomal_zn-bd"/>
</dbReference>
<evidence type="ECO:0000259" key="13">
    <source>
        <dbReference type="SMART" id="SM01377"/>
    </source>
</evidence>
<evidence type="ECO:0000256" key="5">
    <source>
        <dbReference type="ARBA" id="ARBA00022499"/>
    </source>
</evidence>
<dbReference type="FunFam" id="4.10.1060.50:FF:000001">
    <property type="entry name" value="ubiquitin-60S ribosomal protein L40"/>
    <property type="match status" value="1"/>
</dbReference>
<dbReference type="GO" id="GO:0006412">
    <property type="term" value="P:translation"/>
    <property type="evidence" value="ECO:0007669"/>
    <property type="project" value="InterPro"/>
</dbReference>
<evidence type="ECO:0000313" key="14">
    <source>
        <dbReference type="Proteomes" id="UP000000715"/>
    </source>
</evidence>
<evidence type="ECO:0000256" key="10">
    <source>
        <dbReference type="ARBA" id="ARBA00023274"/>
    </source>
</evidence>
<dbReference type="Gene3D" id="3.10.20.90">
    <property type="entry name" value="Phosphatidylinositol 3-kinase Catalytic Subunit, Chain A, domain 1"/>
    <property type="match status" value="1"/>
</dbReference>
<protein>
    <recommendedName>
        <fullName evidence="11">Ubiquitin-ribosomal protein eL40 fusion protein</fullName>
    </recommendedName>
</protein>
<dbReference type="InterPro" id="IPR038587">
    <property type="entry name" value="Ribosomal_eL40_sf"/>
</dbReference>
<dbReference type="SUPFAM" id="SSF54236">
    <property type="entry name" value="Ubiquitin-like"/>
    <property type="match status" value="1"/>
</dbReference>
<evidence type="ECO:0000256" key="11">
    <source>
        <dbReference type="ARBA" id="ARBA00035298"/>
    </source>
</evidence>
<dbReference type="Gene3D" id="4.10.1060.50">
    <property type="match status" value="1"/>
</dbReference>
<name>A0A8U0S0S6_MUSPF</name>
<evidence type="ECO:0000256" key="3">
    <source>
        <dbReference type="ARBA" id="ARBA00008430"/>
    </source>
</evidence>
<accession>A0A8U0S0S6</accession>
<proteinExistence type="inferred from homology"/>
<organism evidence="14 15">
    <name type="scientific">Mustela putorius furo</name>
    <name type="common">European domestic ferret</name>
    <name type="synonym">Mustela furo</name>
    <dbReference type="NCBI Taxonomy" id="9669"/>
    <lineage>
        <taxon>Eukaryota</taxon>
        <taxon>Metazoa</taxon>
        <taxon>Chordata</taxon>
        <taxon>Craniata</taxon>
        <taxon>Vertebrata</taxon>
        <taxon>Euteleostomi</taxon>
        <taxon>Mammalia</taxon>
        <taxon>Eutheria</taxon>
        <taxon>Laurasiatheria</taxon>
        <taxon>Carnivora</taxon>
        <taxon>Caniformia</taxon>
        <taxon>Musteloidea</taxon>
        <taxon>Mustelidae</taxon>
        <taxon>Mustelinae</taxon>
        <taxon>Mustela</taxon>
    </lineage>
</organism>
<evidence type="ECO:0000256" key="2">
    <source>
        <dbReference type="ARBA" id="ARBA00004496"/>
    </source>
</evidence>
<comment type="similarity">
    <text evidence="3">Belongs to the ubiquitin family.</text>
</comment>
<dbReference type="RefSeq" id="XP_044934415.1">
    <property type="nucleotide sequence ID" value="XM_045078480.1"/>
</dbReference>
<comment type="subcellular location">
    <subcellularLocation>
        <location evidence="2">Cytoplasm</location>
    </subcellularLocation>
    <subcellularLocation>
        <location evidence="1">Nucleus</location>
    </subcellularLocation>
</comment>
<dbReference type="PANTHER" id="PTHR10666">
    <property type="entry name" value="UBIQUITIN"/>
    <property type="match status" value="1"/>
</dbReference>
<dbReference type="Proteomes" id="UP000000715">
    <property type="component" value="Unplaced"/>
</dbReference>
<dbReference type="SUPFAM" id="SSF57829">
    <property type="entry name" value="Zn-binding ribosomal proteins"/>
    <property type="match status" value="1"/>
</dbReference>
<dbReference type="OrthoDB" id="428577at2759"/>
<sequence>MQIFVKTLMGRTITLKFDPSDTTENVKAKNPRQEESSLHLVLRLWGGIIEPSLRQLTQKYNYDKIICCKRYARLHACAVICHKKCGHTNNLRPKRLNKAPPPALPLSAGEPPA</sequence>
<dbReference type="InterPro" id="IPR001975">
    <property type="entry name" value="Ribosomal_eL40_dom"/>
</dbReference>
<keyword evidence="10" id="KW-0687">Ribonucleoprotein</keyword>